<dbReference type="InterPro" id="IPR016156">
    <property type="entry name" value="FAD/NAD-linked_Rdtase_dimer_sf"/>
</dbReference>
<evidence type="ECO:0000256" key="9">
    <source>
        <dbReference type="PIRSR" id="PIRSR000350-4"/>
    </source>
</evidence>
<dbReference type="Pfam" id="PF07992">
    <property type="entry name" value="Pyr_redox_2"/>
    <property type="match status" value="1"/>
</dbReference>
<dbReference type="SUPFAM" id="SSF51905">
    <property type="entry name" value="FAD/NAD(P)-binding domain"/>
    <property type="match status" value="1"/>
</dbReference>
<feature type="domain" description="Pyridine nucleotide-disulphide oxidoreductase dimerisation" evidence="11">
    <location>
        <begin position="330"/>
        <end position="433"/>
    </location>
</feature>
<dbReference type="PANTHER" id="PTHR43014:SF2">
    <property type="entry name" value="MERCURIC REDUCTASE"/>
    <property type="match status" value="1"/>
</dbReference>
<keyword evidence="4" id="KW-0521">NADP</keyword>
<dbReference type="GO" id="GO:0003955">
    <property type="term" value="F:NAD(P)H dehydrogenase (quinone) activity"/>
    <property type="evidence" value="ECO:0007669"/>
    <property type="project" value="TreeGrafter"/>
</dbReference>
<dbReference type="PIRSF" id="PIRSF000350">
    <property type="entry name" value="Mercury_reductase_MerA"/>
    <property type="match status" value="1"/>
</dbReference>
<evidence type="ECO:0000259" key="11">
    <source>
        <dbReference type="Pfam" id="PF02852"/>
    </source>
</evidence>
<feature type="binding site" evidence="8">
    <location>
        <position position="255"/>
    </location>
    <ligand>
        <name>NAD(+)</name>
        <dbReference type="ChEBI" id="CHEBI:57540"/>
    </ligand>
</feature>
<dbReference type="Gene3D" id="3.30.390.30">
    <property type="match status" value="1"/>
</dbReference>
<sequence length="475" mass="49597">MDQPIDLLVIGGGTAGIVGAKTAARLGARTVLVEAHRTGGDCLWTGCVPSKTLLSAAAQAARVRTSGGSEPDFPRVRERISAAIETIEPEDSPEALERAGVTVLHGSARFTGPGEAEIDGRLLRFRRALIATGSSPAVPQIPGLGQAQTVTSDTIWELTDLPARLLVLGGGPIACELGQAFARLGSEVTLLARSGLLPKEDRDAASLVQASLQRDGVTVFDDDEARLISRGAAGSLVTTTAGRELEAEVILVATGRTPRTASLGLEHLDVDLDSSGQVLVDDTMRTSNSSIWAAGDVTTHPKFTHLAGAYASTAASNAVLGLRRRVSTTVPRITYTSPEVAAVGLTDADGPGMSTSTVTLEETDRAVTEGAREGFVRLVIGRRGRILGGTIVGPRAGESLGELSLAVASKLTTRQLAGVTHAYPTYNDALWNAAVAHARQGLDSPVVKTLTGTLAAVARYRDQNRNRRSRAQRSA</sequence>
<dbReference type="RefSeq" id="WP_133726442.1">
    <property type="nucleotide sequence ID" value="NZ_SOAN01000008.1"/>
</dbReference>
<dbReference type="InterPro" id="IPR036188">
    <property type="entry name" value="FAD/NAD-bd_sf"/>
</dbReference>
<dbReference type="Pfam" id="PF02852">
    <property type="entry name" value="Pyr_redox_dim"/>
    <property type="match status" value="1"/>
</dbReference>
<protein>
    <submittedName>
        <fullName evidence="13">Pyruvate/2-oxoglutarate dehydrogenase complex dihydrolipoamide dehydrogenase (E3) component</fullName>
    </submittedName>
</protein>
<comment type="cofactor">
    <cofactor evidence="8">
        <name>FAD</name>
        <dbReference type="ChEBI" id="CHEBI:57692"/>
    </cofactor>
    <text evidence="8">Binds 1 FAD per subunit.</text>
</comment>
<keyword evidence="8" id="KW-0547">Nucleotide-binding</keyword>
<feature type="binding site" evidence="8">
    <location>
        <begin position="169"/>
        <end position="176"/>
    </location>
    <ligand>
        <name>NAD(+)</name>
        <dbReference type="ChEBI" id="CHEBI:57540"/>
    </ligand>
</feature>
<reference evidence="13 14" key="1">
    <citation type="submission" date="2019-03" db="EMBL/GenBank/DDBJ databases">
        <title>Genomic Encyclopedia of Type Strains, Phase III (KMG-III): the genomes of soil and plant-associated and newly described type strains.</title>
        <authorList>
            <person name="Whitman W."/>
        </authorList>
    </citation>
    <scope>NUCLEOTIDE SEQUENCE [LARGE SCALE GENOMIC DNA]</scope>
    <source>
        <strain evidence="13 14">DSM 27373</strain>
    </source>
</reference>
<comment type="similarity">
    <text evidence="1 10">Belongs to the class-I pyridine nucleotide-disulfide oxidoreductase family.</text>
</comment>
<dbReference type="SUPFAM" id="SSF55424">
    <property type="entry name" value="FAD/NAD-linked reductases, dimerisation (C-terminal) domain"/>
    <property type="match status" value="1"/>
</dbReference>
<dbReference type="GO" id="GO:0016668">
    <property type="term" value="F:oxidoreductase activity, acting on a sulfur group of donors, NAD(P) as acceptor"/>
    <property type="evidence" value="ECO:0007669"/>
    <property type="project" value="InterPro"/>
</dbReference>
<dbReference type="EMBL" id="SOAN01000008">
    <property type="protein sequence ID" value="TDS84286.1"/>
    <property type="molecule type" value="Genomic_DNA"/>
</dbReference>
<evidence type="ECO:0000256" key="10">
    <source>
        <dbReference type="RuleBase" id="RU003691"/>
    </source>
</evidence>
<organism evidence="13 14">
    <name type="scientific">Nesterenkonia aurantiaca</name>
    <dbReference type="NCBI Taxonomy" id="1436010"/>
    <lineage>
        <taxon>Bacteria</taxon>
        <taxon>Bacillati</taxon>
        <taxon>Actinomycetota</taxon>
        <taxon>Actinomycetes</taxon>
        <taxon>Micrococcales</taxon>
        <taxon>Micrococcaceae</taxon>
        <taxon>Nesterenkonia</taxon>
    </lineage>
</organism>
<dbReference type="PRINTS" id="PR00411">
    <property type="entry name" value="PNDRDTASEI"/>
</dbReference>
<feature type="binding site" evidence="8">
    <location>
        <position position="296"/>
    </location>
    <ligand>
        <name>FAD</name>
        <dbReference type="ChEBI" id="CHEBI:57692"/>
    </ligand>
</feature>
<evidence type="ECO:0000313" key="13">
    <source>
        <dbReference type="EMBL" id="TDS84286.1"/>
    </source>
</evidence>
<dbReference type="GO" id="GO:0050660">
    <property type="term" value="F:flavin adenine dinucleotide binding"/>
    <property type="evidence" value="ECO:0007669"/>
    <property type="project" value="TreeGrafter"/>
</dbReference>
<evidence type="ECO:0000256" key="1">
    <source>
        <dbReference type="ARBA" id="ARBA00007532"/>
    </source>
</evidence>
<dbReference type="PANTHER" id="PTHR43014">
    <property type="entry name" value="MERCURIC REDUCTASE"/>
    <property type="match status" value="1"/>
</dbReference>
<keyword evidence="3 8" id="KW-0274">FAD</keyword>
<gene>
    <name evidence="13" type="ORF">EV640_108146</name>
</gene>
<evidence type="ECO:0000256" key="5">
    <source>
        <dbReference type="ARBA" id="ARBA00023002"/>
    </source>
</evidence>
<dbReference type="PROSITE" id="PS00076">
    <property type="entry name" value="PYRIDINE_REDOX_1"/>
    <property type="match status" value="1"/>
</dbReference>
<feature type="disulfide bond" description="Redox-active" evidence="9">
    <location>
        <begin position="42"/>
        <end position="47"/>
    </location>
</feature>
<feature type="domain" description="FAD/NAD(P)-binding" evidence="12">
    <location>
        <begin position="6"/>
        <end position="308"/>
    </location>
</feature>
<evidence type="ECO:0000256" key="2">
    <source>
        <dbReference type="ARBA" id="ARBA00022630"/>
    </source>
</evidence>
<evidence type="ECO:0000256" key="4">
    <source>
        <dbReference type="ARBA" id="ARBA00022857"/>
    </source>
</evidence>
<evidence type="ECO:0000256" key="7">
    <source>
        <dbReference type="ARBA" id="ARBA00023284"/>
    </source>
</evidence>
<dbReference type="InterPro" id="IPR023753">
    <property type="entry name" value="FAD/NAD-binding_dom"/>
</dbReference>
<dbReference type="AlphaFoldDB" id="A0A4R7FZU1"/>
<keyword evidence="5 10" id="KW-0560">Oxidoreductase</keyword>
<name>A0A4R7FZU1_9MICC</name>
<evidence type="ECO:0000256" key="6">
    <source>
        <dbReference type="ARBA" id="ARBA00023157"/>
    </source>
</evidence>
<keyword evidence="6" id="KW-1015">Disulfide bond</keyword>
<proteinExistence type="inferred from homology"/>
<evidence type="ECO:0000256" key="8">
    <source>
        <dbReference type="PIRSR" id="PIRSR000350-3"/>
    </source>
</evidence>
<dbReference type="InterPro" id="IPR001100">
    <property type="entry name" value="Pyr_nuc-diS_OxRdtase"/>
</dbReference>
<keyword evidence="8" id="KW-0520">NAD</keyword>
<keyword evidence="13" id="KW-0670">Pyruvate</keyword>
<dbReference type="Gene3D" id="3.50.50.60">
    <property type="entry name" value="FAD/NAD(P)-binding domain"/>
    <property type="match status" value="2"/>
</dbReference>
<comment type="caution">
    <text evidence="13">The sequence shown here is derived from an EMBL/GenBank/DDBJ whole genome shotgun (WGS) entry which is preliminary data.</text>
</comment>
<dbReference type="Proteomes" id="UP000294506">
    <property type="component" value="Unassembled WGS sequence"/>
</dbReference>
<keyword evidence="14" id="KW-1185">Reference proteome</keyword>
<keyword evidence="7 10" id="KW-0676">Redox-active center</keyword>
<feature type="binding site" evidence="8">
    <location>
        <position position="51"/>
    </location>
    <ligand>
        <name>FAD</name>
        <dbReference type="ChEBI" id="CHEBI:57692"/>
    </ligand>
</feature>
<dbReference type="PRINTS" id="PR00368">
    <property type="entry name" value="FADPNR"/>
</dbReference>
<evidence type="ECO:0000256" key="3">
    <source>
        <dbReference type="ARBA" id="ARBA00022827"/>
    </source>
</evidence>
<evidence type="ECO:0000259" key="12">
    <source>
        <dbReference type="Pfam" id="PF07992"/>
    </source>
</evidence>
<dbReference type="InterPro" id="IPR004099">
    <property type="entry name" value="Pyr_nucl-diS_OxRdtase_dimer"/>
</dbReference>
<keyword evidence="2 10" id="KW-0285">Flavoprotein</keyword>
<accession>A0A4R7FZU1</accession>
<dbReference type="InterPro" id="IPR012999">
    <property type="entry name" value="Pyr_OxRdtase_I_AS"/>
</dbReference>
<evidence type="ECO:0000313" key="14">
    <source>
        <dbReference type="Proteomes" id="UP000294506"/>
    </source>
</evidence>
<feature type="binding site" evidence="8">
    <location>
        <begin position="132"/>
        <end position="134"/>
    </location>
    <ligand>
        <name>FAD</name>
        <dbReference type="ChEBI" id="CHEBI:57692"/>
    </ligand>
</feature>